<proteinExistence type="predicted"/>
<dbReference type="Proteomes" id="UP001596527">
    <property type="component" value="Unassembled WGS sequence"/>
</dbReference>
<keyword evidence="2 4" id="KW-0012">Acyltransferase</keyword>
<keyword evidence="5" id="KW-1185">Reference proteome</keyword>
<evidence type="ECO:0000256" key="2">
    <source>
        <dbReference type="ARBA" id="ARBA00023315"/>
    </source>
</evidence>
<reference evidence="5" key="1">
    <citation type="journal article" date="2019" name="Int. J. Syst. Evol. Microbiol.">
        <title>The Global Catalogue of Microorganisms (GCM) 10K type strain sequencing project: providing services to taxonomists for standard genome sequencing and annotation.</title>
        <authorList>
            <consortium name="The Broad Institute Genomics Platform"/>
            <consortium name="The Broad Institute Genome Sequencing Center for Infectious Disease"/>
            <person name="Wu L."/>
            <person name="Ma J."/>
        </authorList>
    </citation>
    <scope>NUCLEOTIDE SEQUENCE [LARGE SCALE GENOMIC DNA]</scope>
    <source>
        <strain evidence="5">CCUG 56698</strain>
    </source>
</reference>
<dbReference type="Pfam" id="PF00583">
    <property type="entry name" value="Acetyltransf_1"/>
    <property type="match status" value="1"/>
</dbReference>
<sequence>MPDIVFRPLGAAEFPHWRGRCLAGLAEELIAAGEASAPSAPEHARRILHDLMPRKLDTPGHRVLVAQEGSRQVGAIWLAVRGDPPRVHVLDLHVEEDLRSRGYGRAIMELTEQWARDHGAAAISLDVFSTNTVARGLYLSMGYTTTNERMTKPLT</sequence>
<accession>A0ABW2SM67</accession>
<evidence type="ECO:0000256" key="1">
    <source>
        <dbReference type="ARBA" id="ARBA00022679"/>
    </source>
</evidence>
<organism evidence="4 5">
    <name type="scientific">Schaalia naturae</name>
    <dbReference type="NCBI Taxonomy" id="635203"/>
    <lineage>
        <taxon>Bacteria</taxon>
        <taxon>Bacillati</taxon>
        <taxon>Actinomycetota</taxon>
        <taxon>Actinomycetes</taxon>
        <taxon>Actinomycetales</taxon>
        <taxon>Actinomycetaceae</taxon>
        <taxon>Schaalia</taxon>
    </lineage>
</organism>
<gene>
    <name evidence="4" type="ORF">ACFQWG_05690</name>
</gene>
<dbReference type="CDD" id="cd04301">
    <property type="entry name" value="NAT_SF"/>
    <property type="match status" value="1"/>
</dbReference>
<evidence type="ECO:0000259" key="3">
    <source>
        <dbReference type="PROSITE" id="PS51186"/>
    </source>
</evidence>
<keyword evidence="1 4" id="KW-0808">Transferase</keyword>
<dbReference type="Gene3D" id="3.40.630.30">
    <property type="match status" value="1"/>
</dbReference>
<feature type="domain" description="N-acetyltransferase" evidence="3">
    <location>
        <begin position="4"/>
        <end position="155"/>
    </location>
</feature>
<name>A0ABW2SM67_9ACTO</name>
<dbReference type="EC" id="2.3.1.-" evidence="4"/>
<dbReference type="InterPro" id="IPR016181">
    <property type="entry name" value="Acyl_CoA_acyltransferase"/>
</dbReference>
<dbReference type="PANTHER" id="PTHR43420">
    <property type="entry name" value="ACETYLTRANSFERASE"/>
    <property type="match status" value="1"/>
</dbReference>
<dbReference type="PROSITE" id="PS51186">
    <property type="entry name" value="GNAT"/>
    <property type="match status" value="1"/>
</dbReference>
<dbReference type="SUPFAM" id="SSF55729">
    <property type="entry name" value="Acyl-CoA N-acyltransferases (Nat)"/>
    <property type="match status" value="1"/>
</dbReference>
<dbReference type="InterPro" id="IPR050680">
    <property type="entry name" value="YpeA/RimI_acetyltransf"/>
</dbReference>
<evidence type="ECO:0000313" key="5">
    <source>
        <dbReference type="Proteomes" id="UP001596527"/>
    </source>
</evidence>
<dbReference type="RefSeq" id="WP_380973015.1">
    <property type="nucleotide sequence ID" value="NZ_JBHTEF010000001.1"/>
</dbReference>
<dbReference type="InterPro" id="IPR000182">
    <property type="entry name" value="GNAT_dom"/>
</dbReference>
<comment type="caution">
    <text evidence="4">The sequence shown here is derived from an EMBL/GenBank/DDBJ whole genome shotgun (WGS) entry which is preliminary data.</text>
</comment>
<protein>
    <submittedName>
        <fullName evidence="4">GNAT family N-acetyltransferase</fullName>
        <ecNumber evidence="4">2.3.1.-</ecNumber>
    </submittedName>
</protein>
<evidence type="ECO:0000313" key="4">
    <source>
        <dbReference type="EMBL" id="MFC7580698.1"/>
    </source>
</evidence>
<dbReference type="GO" id="GO:0016746">
    <property type="term" value="F:acyltransferase activity"/>
    <property type="evidence" value="ECO:0007669"/>
    <property type="project" value="UniProtKB-KW"/>
</dbReference>
<dbReference type="EMBL" id="JBHTEF010000001">
    <property type="protein sequence ID" value="MFC7580698.1"/>
    <property type="molecule type" value="Genomic_DNA"/>
</dbReference>